<evidence type="ECO:0000313" key="19">
    <source>
        <dbReference type="Proteomes" id="UP000694402"/>
    </source>
</evidence>
<dbReference type="InterPro" id="IPR017452">
    <property type="entry name" value="GPCR_Rhodpsn_7TM"/>
</dbReference>
<feature type="transmembrane region" description="Helical" evidence="16">
    <location>
        <begin position="447"/>
        <end position="469"/>
    </location>
</feature>
<comment type="subcellular location">
    <subcellularLocation>
        <location evidence="2">Cell membrane</location>
        <topology evidence="2">Multi-pass membrane protein</topology>
    </subcellularLocation>
    <subcellularLocation>
        <location evidence="1">Cell projection</location>
    </subcellularLocation>
</comment>
<evidence type="ECO:0000313" key="18">
    <source>
        <dbReference type="Ensembl" id="ENSOTSP00005028561.2"/>
    </source>
</evidence>
<evidence type="ECO:0000256" key="4">
    <source>
        <dbReference type="ARBA" id="ARBA00022692"/>
    </source>
</evidence>
<proteinExistence type="predicted"/>
<evidence type="ECO:0000259" key="17">
    <source>
        <dbReference type="PROSITE" id="PS50262"/>
    </source>
</evidence>
<keyword evidence="19" id="KW-1185">Reference proteome</keyword>
<dbReference type="GeneID" id="112222434"/>
<evidence type="ECO:0000256" key="14">
    <source>
        <dbReference type="ARBA" id="ARBA00023273"/>
    </source>
</evidence>
<dbReference type="GO" id="GO:0043235">
    <property type="term" value="C:receptor complex"/>
    <property type="evidence" value="ECO:0007669"/>
    <property type="project" value="TreeGrafter"/>
</dbReference>
<dbReference type="KEGG" id="otw:112222434"/>
<evidence type="ECO:0000256" key="6">
    <source>
        <dbReference type="ARBA" id="ARBA00022843"/>
    </source>
</evidence>
<keyword evidence="3" id="KW-1003">Cell membrane</keyword>
<evidence type="ECO:0000256" key="11">
    <source>
        <dbReference type="ARBA" id="ARBA00023170"/>
    </source>
</evidence>
<dbReference type="PANTHER" id="PTHR46216">
    <property type="entry name" value="PROSAPOSIN RECEPTOR GPR37 FAMILY MEMBER"/>
    <property type="match status" value="1"/>
</dbReference>
<keyword evidence="6" id="KW-0832">Ubl conjugation</keyword>
<feature type="domain" description="G-protein coupled receptors family 1 profile" evidence="17">
    <location>
        <begin position="346"/>
        <end position="624"/>
    </location>
</feature>
<dbReference type="PANTHER" id="PTHR46216:SF2">
    <property type="entry name" value="G PROTEIN-COUPLED RECEPTOR 37-LIKE 1B"/>
    <property type="match status" value="1"/>
</dbReference>
<dbReference type="Ensembl" id="ENSOTST00005030879.2">
    <property type="protein sequence ID" value="ENSOTSP00005028561.2"/>
    <property type="gene ID" value="ENSOTSG00005013421.2"/>
</dbReference>
<dbReference type="GO" id="GO:0008528">
    <property type="term" value="F:G protein-coupled peptide receptor activity"/>
    <property type="evidence" value="ECO:0007669"/>
    <property type="project" value="TreeGrafter"/>
</dbReference>
<evidence type="ECO:0000256" key="7">
    <source>
        <dbReference type="ARBA" id="ARBA00022989"/>
    </source>
</evidence>
<accession>A0A8C8F3S5</accession>
<dbReference type="GO" id="GO:0007193">
    <property type="term" value="P:adenylate cyclase-inhibiting G protein-coupled receptor signaling pathway"/>
    <property type="evidence" value="ECO:0007669"/>
    <property type="project" value="TreeGrafter"/>
</dbReference>
<evidence type="ECO:0000256" key="9">
    <source>
        <dbReference type="ARBA" id="ARBA00023136"/>
    </source>
</evidence>
<feature type="transmembrane region" description="Helical" evidence="16">
    <location>
        <begin position="366"/>
        <end position="387"/>
    </location>
</feature>
<evidence type="ECO:0000256" key="1">
    <source>
        <dbReference type="ARBA" id="ARBA00004316"/>
    </source>
</evidence>
<dbReference type="PROSITE" id="PS50262">
    <property type="entry name" value="G_PROTEIN_RECEP_F1_2"/>
    <property type="match status" value="1"/>
</dbReference>
<keyword evidence="7 16" id="KW-1133">Transmembrane helix</keyword>
<keyword evidence="14" id="KW-0966">Cell projection</keyword>
<feature type="region of interest" description="Disordered" evidence="15">
    <location>
        <begin position="1"/>
        <end position="20"/>
    </location>
</feature>
<organism evidence="18 19">
    <name type="scientific">Oncorhynchus tshawytscha</name>
    <name type="common">Chinook salmon</name>
    <name type="synonym">Salmo tshawytscha</name>
    <dbReference type="NCBI Taxonomy" id="74940"/>
    <lineage>
        <taxon>Eukaryota</taxon>
        <taxon>Metazoa</taxon>
        <taxon>Chordata</taxon>
        <taxon>Craniata</taxon>
        <taxon>Vertebrata</taxon>
        <taxon>Euteleostomi</taxon>
        <taxon>Actinopterygii</taxon>
        <taxon>Neopterygii</taxon>
        <taxon>Teleostei</taxon>
        <taxon>Protacanthopterygii</taxon>
        <taxon>Salmoniformes</taxon>
        <taxon>Salmonidae</taxon>
        <taxon>Salmoninae</taxon>
        <taxon>Oncorhynchus</taxon>
    </lineage>
</organism>
<reference evidence="18" key="1">
    <citation type="submission" date="2025-08" db="UniProtKB">
        <authorList>
            <consortium name="Ensembl"/>
        </authorList>
    </citation>
    <scope>IDENTIFICATION</scope>
</reference>
<feature type="transmembrane region" description="Helical" evidence="16">
    <location>
        <begin position="327"/>
        <end position="354"/>
    </location>
</feature>
<evidence type="ECO:0000256" key="13">
    <source>
        <dbReference type="ARBA" id="ARBA00023224"/>
    </source>
</evidence>
<keyword evidence="11" id="KW-0675">Receptor</keyword>
<evidence type="ECO:0000256" key="15">
    <source>
        <dbReference type="SAM" id="MobiDB-lite"/>
    </source>
</evidence>
<keyword evidence="4 16" id="KW-0812">Transmembrane</keyword>
<evidence type="ECO:0000256" key="2">
    <source>
        <dbReference type="ARBA" id="ARBA00004651"/>
    </source>
</evidence>
<dbReference type="InterPro" id="IPR003909">
    <property type="entry name" value="GPR37_orph"/>
</dbReference>
<evidence type="ECO:0000256" key="10">
    <source>
        <dbReference type="ARBA" id="ARBA00023157"/>
    </source>
</evidence>
<keyword evidence="5" id="KW-0732">Signal</keyword>
<keyword evidence="13" id="KW-0807">Transducer</keyword>
<dbReference type="SUPFAM" id="SSF81321">
    <property type="entry name" value="Family A G protein-coupled receptor-like"/>
    <property type="match status" value="1"/>
</dbReference>
<feature type="transmembrane region" description="Helical" evidence="16">
    <location>
        <begin position="407"/>
        <end position="426"/>
    </location>
</feature>
<keyword evidence="9 16" id="KW-0472">Membrane</keyword>
<gene>
    <name evidence="18" type="primary">LOC112222434</name>
</gene>
<dbReference type="FunFam" id="1.20.1070.10:FF:000059">
    <property type="entry name" value="G protein-coupled receptor 37"/>
    <property type="match status" value="1"/>
</dbReference>
<dbReference type="GeneTree" id="ENSGT01150000286942"/>
<keyword evidence="10" id="KW-1015">Disulfide bond</keyword>
<protein>
    <recommendedName>
        <fullName evidence="17">G-protein coupled receptors family 1 profile domain-containing protein</fullName>
    </recommendedName>
</protein>
<dbReference type="GO" id="GO:0005886">
    <property type="term" value="C:plasma membrane"/>
    <property type="evidence" value="ECO:0007669"/>
    <property type="project" value="UniProtKB-SubCell"/>
</dbReference>
<dbReference type="RefSeq" id="XP_024241010.2">
    <property type="nucleotide sequence ID" value="XM_024385242.2"/>
</dbReference>
<dbReference type="GO" id="GO:0043410">
    <property type="term" value="P:positive regulation of MAPK cascade"/>
    <property type="evidence" value="ECO:0007669"/>
    <property type="project" value="TreeGrafter"/>
</dbReference>
<dbReference type="InterPro" id="IPR000276">
    <property type="entry name" value="GPCR_Rhodpsn"/>
</dbReference>
<evidence type="ECO:0000256" key="12">
    <source>
        <dbReference type="ARBA" id="ARBA00023180"/>
    </source>
</evidence>
<evidence type="ECO:0000256" key="8">
    <source>
        <dbReference type="ARBA" id="ARBA00023040"/>
    </source>
</evidence>
<dbReference type="AlphaFoldDB" id="A0A8C8F3S5"/>
<dbReference type="GO" id="GO:0042995">
    <property type="term" value="C:cell projection"/>
    <property type="evidence" value="ECO:0007669"/>
    <property type="project" value="UniProtKB-SubCell"/>
</dbReference>
<dbReference type="Proteomes" id="UP000694402">
    <property type="component" value="Unassembled WGS sequence"/>
</dbReference>
<evidence type="ECO:0000256" key="3">
    <source>
        <dbReference type="ARBA" id="ARBA00022475"/>
    </source>
</evidence>
<sequence length="688" mass="74578">MGLQPQDAERDKFPKLQHPTTDWATSSSLLNELLLRGPHFDTVSCSDQSWEVLEFKRKATFQATALKMIPSISLVVLLTVWASDAKKIPQTNSASLEKDMLNLDIQVIQSHGYDNEDVKGLEWDKHHKRAPRGADDEDTGAGEPQSTFSLSYENEFTSPRATQFSSSTLETGANTASTLETGANTDSTLETGANTDSTLETGANTDSTLETGANTASTLETGANTASTLETGANTDSTLETGANTDSTLDTGANTDSTLDTGAITDSNLNTRANTDSTLDTGANTDSTLDTRATGANTDVDQGNSSTTGRWITNIHNPLYPVTDSSYTAYAVMVLSLVVFSVGIIGNLAVMCIVWHNYYMRSTWNYILASLAFWDFLVLCFCLPVVVFNELTNKRLLGDISCRAVPYMEVTSLGVTSFSLCALGIDRFNSTTCSQPKIRRVESCQSVLAKLLVIWLGSMVLAAPELLLWQLSQAVSPATGAVVDSCTMNPTSNLPESIYALVINYHECRMWWYFGCYFCLPVVFTLLCQLATCHVSHDGIPRRLEEGSPSKKQKIQHSQQVERQLNCTVMALAVVYGVCALPENVCNIVLAYTAMPISDDTATLLALINQFSLFFKSSVTPVLLLCLCKSLSQAFMDCCCCCCEECQPSGSHSPGTEAKLKSTNEMSSSIFFDKAKDSSTILSISGSS</sequence>
<keyword evidence="12" id="KW-0325">Glycoprotein</keyword>
<feature type="compositionally biased region" description="Polar residues" evidence="15">
    <location>
        <begin position="144"/>
        <end position="307"/>
    </location>
</feature>
<reference evidence="18" key="2">
    <citation type="submission" date="2025-09" db="UniProtKB">
        <authorList>
            <consortium name="Ensembl"/>
        </authorList>
    </citation>
    <scope>IDENTIFICATION</scope>
</reference>
<feature type="region of interest" description="Disordered" evidence="15">
    <location>
        <begin position="126"/>
        <end position="307"/>
    </location>
</feature>
<dbReference type="Pfam" id="PF00001">
    <property type="entry name" value="7tm_1"/>
    <property type="match status" value="1"/>
</dbReference>
<evidence type="ECO:0000256" key="16">
    <source>
        <dbReference type="SAM" id="Phobius"/>
    </source>
</evidence>
<name>A0A8C8F3S5_ONCTS</name>
<evidence type="ECO:0000256" key="5">
    <source>
        <dbReference type="ARBA" id="ARBA00022729"/>
    </source>
</evidence>
<feature type="transmembrane region" description="Helical" evidence="16">
    <location>
        <begin position="511"/>
        <end position="533"/>
    </location>
</feature>
<keyword evidence="8" id="KW-0297">G-protein coupled receptor</keyword>